<protein>
    <submittedName>
        <fullName evidence="3">Sugar phosphate isomerase/epimerase</fullName>
    </submittedName>
</protein>
<keyword evidence="3" id="KW-0413">Isomerase</keyword>
<name>A0A4Q1C3L0_9BACT</name>
<dbReference type="Gene3D" id="3.20.20.150">
    <property type="entry name" value="Divalent-metal-dependent TIM barrel enzymes"/>
    <property type="match status" value="1"/>
</dbReference>
<dbReference type="RefSeq" id="WP_129048574.1">
    <property type="nucleotide sequence ID" value="NZ_SDHX01000002.1"/>
</dbReference>
<dbReference type="InterPro" id="IPR013022">
    <property type="entry name" value="Xyl_isomerase-like_TIM-brl"/>
</dbReference>
<dbReference type="Pfam" id="PF01261">
    <property type="entry name" value="AP_endonuc_2"/>
    <property type="match status" value="1"/>
</dbReference>
<dbReference type="Proteomes" id="UP000290218">
    <property type="component" value="Unassembled WGS sequence"/>
</dbReference>
<evidence type="ECO:0000313" key="4">
    <source>
        <dbReference type="Proteomes" id="UP000290218"/>
    </source>
</evidence>
<feature type="signal peptide" evidence="1">
    <location>
        <begin position="1"/>
        <end position="22"/>
    </location>
</feature>
<dbReference type="OrthoDB" id="104997at2"/>
<evidence type="ECO:0000259" key="2">
    <source>
        <dbReference type="Pfam" id="PF01261"/>
    </source>
</evidence>
<dbReference type="InterPro" id="IPR050312">
    <property type="entry name" value="IolE/XylAMocC-like"/>
</dbReference>
<dbReference type="InterPro" id="IPR036237">
    <property type="entry name" value="Xyl_isomerase-like_sf"/>
</dbReference>
<gene>
    <name evidence="3" type="ORF">ESB00_14825</name>
</gene>
<comment type="caution">
    <text evidence="3">The sequence shown here is derived from an EMBL/GenBank/DDBJ whole genome shotgun (WGS) entry which is preliminary data.</text>
</comment>
<keyword evidence="4" id="KW-1185">Reference proteome</keyword>
<sequence length="277" mass="30641">MQSSRFLLALLTCLLAALPALHSAEERVKLGLQTWTCNRMTFDQVVEFAVKHGIKHLQFFSGQFDPAAPKEETLRKKAILDAHGLICYTFGVSKTSLDPAQNRQLFEFAKLIGAKFIVVEPRDLAEWDNLEALVKEYDIKLAIHNHGKGTVYGDPATVQAILAKRDQRIGVCLDVGWVTAAGFDAAKVFRDYGDRVFDLHFKDKKVEPAADGKDVILDVPVGTGAANYAGLFAEIKRSGWSGVLAIETDNRSFQNDPNQLVEEGKKFFSAHFGATAR</sequence>
<dbReference type="AlphaFoldDB" id="A0A4Q1C3L0"/>
<dbReference type="PANTHER" id="PTHR12110:SF41">
    <property type="entry name" value="INOSOSE DEHYDRATASE"/>
    <property type="match status" value="1"/>
</dbReference>
<evidence type="ECO:0000256" key="1">
    <source>
        <dbReference type="SAM" id="SignalP"/>
    </source>
</evidence>
<reference evidence="3 4" key="1">
    <citation type="submission" date="2019-01" db="EMBL/GenBank/DDBJ databases">
        <title>Lacunisphaera sp. strain TWA-58.</title>
        <authorList>
            <person name="Chen W.-M."/>
        </authorList>
    </citation>
    <scope>NUCLEOTIDE SEQUENCE [LARGE SCALE GENOMIC DNA]</scope>
    <source>
        <strain evidence="3 4">TWA-58</strain>
    </source>
</reference>
<proteinExistence type="predicted"/>
<feature type="chain" id="PRO_5020940581" evidence="1">
    <location>
        <begin position="23"/>
        <end position="277"/>
    </location>
</feature>
<dbReference type="EMBL" id="SDHX01000002">
    <property type="protein sequence ID" value="RXK52984.1"/>
    <property type="molecule type" value="Genomic_DNA"/>
</dbReference>
<organism evidence="3 4">
    <name type="scientific">Oleiharenicola lentus</name>
    <dbReference type="NCBI Taxonomy" id="2508720"/>
    <lineage>
        <taxon>Bacteria</taxon>
        <taxon>Pseudomonadati</taxon>
        <taxon>Verrucomicrobiota</taxon>
        <taxon>Opitutia</taxon>
        <taxon>Opitutales</taxon>
        <taxon>Opitutaceae</taxon>
        <taxon>Oleiharenicola</taxon>
    </lineage>
</organism>
<accession>A0A4Q1C3L0</accession>
<dbReference type="SUPFAM" id="SSF51658">
    <property type="entry name" value="Xylose isomerase-like"/>
    <property type="match status" value="1"/>
</dbReference>
<feature type="domain" description="Xylose isomerase-like TIM barrel" evidence="2">
    <location>
        <begin position="47"/>
        <end position="269"/>
    </location>
</feature>
<evidence type="ECO:0000313" key="3">
    <source>
        <dbReference type="EMBL" id="RXK52984.1"/>
    </source>
</evidence>
<dbReference type="PANTHER" id="PTHR12110">
    <property type="entry name" value="HYDROXYPYRUVATE ISOMERASE"/>
    <property type="match status" value="1"/>
</dbReference>
<dbReference type="GO" id="GO:0016853">
    <property type="term" value="F:isomerase activity"/>
    <property type="evidence" value="ECO:0007669"/>
    <property type="project" value="UniProtKB-KW"/>
</dbReference>
<keyword evidence="1" id="KW-0732">Signal</keyword>